<dbReference type="PANTHER" id="PTHR43238">
    <property type="entry name" value="GDP-L-FUCOSE SYNTHASE"/>
    <property type="match status" value="1"/>
</dbReference>
<feature type="domain" description="NAD-dependent epimerase/dehydratase" evidence="1">
    <location>
        <begin position="40"/>
        <end position="223"/>
    </location>
</feature>
<dbReference type="InterPro" id="IPR036291">
    <property type="entry name" value="NAD(P)-bd_dom_sf"/>
</dbReference>
<dbReference type="AlphaFoldDB" id="A0A816HLK7"/>
<sequence length="225" mass="25715">VIHSRGFFIGVHQIPLDQAVIKQLVDIMLAFPFSPYHFTLVTGSNGMLGRYIRDVVAEQTSSSEIIDSKPQRIRTKDSEWIFATREDGDLRRVEDVQHIFKQYQPTRVIHCAARLASIQEMSAKPVEYWFDNVTMNNNILKTAHEFQTWIGQIKLVSILSTVMFPKDAQFPIDTSSIYNGSPHPASESYAYAKRSLAQLTQWYRSEYHCNFISILPGNFFGAYGG</sequence>
<dbReference type="InterPro" id="IPR001509">
    <property type="entry name" value="Epimerase_deHydtase"/>
</dbReference>
<dbReference type="SUPFAM" id="SSF51735">
    <property type="entry name" value="NAD(P)-binding Rossmann-fold domains"/>
    <property type="match status" value="1"/>
</dbReference>
<evidence type="ECO:0000259" key="1">
    <source>
        <dbReference type="Pfam" id="PF01370"/>
    </source>
</evidence>
<dbReference type="GO" id="GO:0050577">
    <property type="term" value="F:GDP-L-fucose synthase activity"/>
    <property type="evidence" value="ECO:0007669"/>
    <property type="project" value="TreeGrafter"/>
</dbReference>
<dbReference type="EMBL" id="CAJNOR010018767">
    <property type="protein sequence ID" value="CAF1688935.1"/>
    <property type="molecule type" value="Genomic_DNA"/>
</dbReference>
<reference evidence="2" key="1">
    <citation type="submission" date="2021-02" db="EMBL/GenBank/DDBJ databases">
        <authorList>
            <person name="Nowell W R."/>
        </authorList>
    </citation>
    <scope>NUCLEOTIDE SEQUENCE</scope>
</reference>
<evidence type="ECO:0000313" key="3">
    <source>
        <dbReference type="Proteomes" id="UP000663828"/>
    </source>
</evidence>
<organism evidence="2 3">
    <name type="scientific">Adineta ricciae</name>
    <name type="common">Rotifer</name>
    <dbReference type="NCBI Taxonomy" id="249248"/>
    <lineage>
        <taxon>Eukaryota</taxon>
        <taxon>Metazoa</taxon>
        <taxon>Spiralia</taxon>
        <taxon>Gnathifera</taxon>
        <taxon>Rotifera</taxon>
        <taxon>Eurotatoria</taxon>
        <taxon>Bdelloidea</taxon>
        <taxon>Adinetida</taxon>
        <taxon>Adinetidae</taxon>
        <taxon>Adineta</taxon>
    </lineage>
</organism>
<dbReference type="Pfam" id="PF01370">
    <property type="entry name" value="Epimerase"/>
    <property type="match status" value="1"/>
</dbReference>
<accession>A0A816HLK7</accession>
<name>A0A816HLK7_ADIRI</name>
<keyword evidence="3" id="KW-1185">Reference proteome</keyword>
<proteinExistence type="predicted"/>
<protein>
    <recommendedName>
        <fullName evidence="1">NAD-dependent epimerase/dehydratase domain-containing protein</fullName>
    </recommendedName>
</protein>
<gene>
    <name evidence="2" type="ORF">XAT740_LOCUS63076</name>
</gene>
<feature type="non-terminal residue" evidence="2">
    <location>
        <position position="225"/>
    </location>
</feature>
<evidence type="ECO:0000313" key="2">
    <source>
        <dbReference type="EMBL" id="CAF1688935.1"/>
    </source>
</evidence>
<dbReference type="Gene3D" id="3.40.50.720">
    <property type="entry name" value="NAD(P)-binding Rossmann-like Domain"/>
    <property type="match status" value="1"/>
</dbReference>
<feature type="non-terminal residue" evidence="2">
    <location>
        <position position="1"/>
    </location>
</feature>
<dbReference type="Proteomes" id="UP000663828">
    <property type="component" value="Unassembled WGS sequence"/>
</dbReference>
<dbReference type="PANTHER" id="PTHR43238:SF1">
    <property type="entry name" value="GDP-L-FUCOSE SYNTHASE"/>
    <property type="match status" value="1"/>
</dbReference>
<comment type="caution">
    <text evidence="2">The sequence shown here is derived from an EMBL/GenBank/DDBJ whole genome shotgun (WGS) entry which is preliminary data.</text>
</comment>